<reference evidence="2 3" key="1">
    <citation type="journal article" date="2018" name="PLoS Genet.">
        <title>Population sequencing reveals clonal diversity and ancestral inbreeding in the grapevine cultivar Chardonnay.</title>
        <authorList>
            <person name="Roach M.J."/>
            <person name="Johnson D.L."/>
            <person name="Bohlmann J."/>
            <person name="van Vuuren H.J."/>
            <person name="Jones S.J."/>
            <person name="Pretorius I.S."/>
            <person name="Schmidt S.A."/>
            <person name="Borneman A.R."/>
        </authorList>
    </citation>
    <scope>NUCLEOTIDE SEQUENCE [LARGE SCALE GENOMIC DNA]</scope>
    <source>
        <strain evidence="3">cv. Chardonnay</strain>
        <tissue evidence="2">Leaf</tissue>
    </source>
</reference>
<accession>A0A438ED03</accession>
<dbReference type="PANTHER" id="PTHR33237:SF50">
    <property type="entry name" value="TRANSMEMBRANE PROTEIN"/>
    <property type="match status" value="1"/>
</dbReference>
<gene>
    <name evidence="2" type="ORF">CK203_092124</name>
</gene>
<keyword evidence="1" id="KW-1133">Transmembrane helix</keyword>
<feature type="transmembrane region" description="Helical" evidence="1">
    <location>
        <begin position="12"/>
        <end position="32"/>
    </location>
</feature>
<dbReference type="EMBL" id="QGNW01001324">
    <property type="protein sequence ID" value="RVW45564.1"/>
    <property type="molecule type" value="Genomic_DNA"/>
</dbReference>
<name>A0A438ED03_VITVI</name>
<keyword evidence="1" id="KW-0812">Transmembrane</keyword>
<sequence length="254" mass="27940">MVPILNSGNHLGYVLIGFGLFLSATAIVALCAKHAGFVSRKCNKTSNPKLVPKSPLASPKELLTSISNKAVPFIYKKKGGDEAGAETGACRVEEGTGEGGLWQKSILMGERCQHPEFSGVIFYDGYGNQVSEPPRTPRASPLPSFSYPMAKGVPFSTLEKVKMNSQAAGNQEIFVSVDLGLRRRNKVARRMVWIYVPGTPDPVESTVWMMWDHSHSNWQSQEQEGHFLSYEMGSKSQAANWLWPFVILVGHLAK</sequence>
<proteinExistence type="predicted"/>
<dbReference type="Proteomes" id="UP000288805">
    <property type="component" value="Unassembled WGS sequence"/>
</dbReference>
<evidence type="ECO:0000313" key="2">
    <source>
        <dbReference type="EMBL" id="RVW45564.1"/>
    </source>
</evidence>
<keyword evidence="1" id="KW-0472">Membrane</keyword>
<comment type="caution">
    <text evidence="2">The sequence shown here is derived from an EMBL/GenBank/DDBJ whole genome shotgun (WGS) entry which is preliminary data.</text>
</comment>
<dbReference type="AlphaFoldDB" id="A0A438ED03"/>
<organism evidence="2 3">
    <name type="scientific">Vitis vinifera</name>
    <name type="common">Grape</name>
    <dbReference type="NCBI Taxonomy" id="29760"/>
    <lineage>
        <taxon>Eukaryota</taxon>
        <taxon>Viridiplantae</taxon>
        <taxon>Streptophyta</taxon>
        <taxon>Embryophyta</taxon>
        <taxon>Tracheophyta</taxon>
        <taxon>Spermatophyta</taxon>
        <taxon>Magnoliopsida</taxon>
        <taxon>eudicotyledons</taxon>
        <taxon>Gunneridae</taxon>
        <taxon>Pentapetalae</taxon>
        <taxon>rosids</taxon>
        <taxon>Vitales</taxon>
        <taxon>Vitaceae</taxon>
        <taxon>Viteae</taxon>
        <taxon>Vitis</taxon>
    </lineage>
</organism>
<dbReference type="OrthoDB" id="755532at2759"/>
<protein>
    <submittedName>
        <fullName evidence="2">Uncharacterized protein</fullName>
    </submittedName>
</protein>
<evidence type="ECO:0000256" key="1">
    <source>
        <dbReference type="SAM" id="Phobius"/>
    </source>
</evidence>
<evidence type="ECO:0000313" key="3">
    <source>
        <dbReference type="Proteomes" id="UP000288805"/>
    </source>
</evidence>
<dbReference type="PANTHER" id="PTHR33237">
    <property type="entry name" value="F2P16.13 PROTEIN-RELATED"/>
    <property type="match status" value="1"/>
</dbReference>